<keyword evidence="8" id="KW-1185">Reference proteome</keyword>
<evidence type="ECO:0000259" key="6">
    <source>
        <dbReference type="Pfam" id="PF00881"/>
    </source>
</evidence>
<dbReference type="Pfam" id="PF00881">
    <property type="entry name" value="Nitroreductase"/>
    <property type="match status" value="2"/>
</dbReference>
<dbReference type="PANTHER" id="PTHR43673:SF2">
    <property type="entry name" value="NITROREDUCTASE"/>
    <property type="match status" value="1"/>
</dbReference>
<keyword evidence="5" id="KW-0560">Oxidoreductase</keyword>
<comment type="caution">
    <text evidence="7">The sequence shown here is derived from an EMBL/GenBank/DDBJ whole genome shotgun (WGS) entry which is preliminary data.</text>
</comment>
<gene>
    <name evidence="7" type="ORF">DYH56_00430</name>
</gene>
<dbReference type="Proteomes" id="UP000263486">
    <property type="component" value="Unassembled WGS sequence"/>
</dbReference>
<accession>A0ABX9KM16</accession>
<dbReference type="CDD" id="cd20609">
    <property type="entry name" value="nitroreductase"/>
    <property type="match status" value="1"/>
</dbReference>
<dbReference type="InterPro" id="IPR029479">
    <property type="entry name" value="Nitroreductase"/>
</dbReference>
<dbReference type="InterPro" id="IPR000415">
    <property type="entry name" value="Nitroreductase-like"/>
</dbReference>
<proteinExistence type="inferred from homology"/>
<dbReference type="Gene3D" id="3.40.109.10">
    <property type="entry name" value="NADH Oxidase"/>
    <property type="match status" value="1"/>
</dbReference>
<dbReference type="RefSeq" id="WP_114640873.1">
    <property type="nucleotide sequence ID" value="NZ_JAACIO010000001.1"/>
</dbReference>
<comment type="similarity">
    <text evidence="2">Belongs to the nitroreductase family.</text>
</comment>
<feature type="domain" description="Nitroreductase" evidence="6">
    <location>
        <begin position="8"/>
        <end position="61"/>
    </location>
</feature>
<keyword evidence="3" id="KW-0285">Flavoprotein</keyword>
<dbReference type="SUPFAM" id="SSF55469">
    <property type="entry name" value="FMN-dependent nitroreductase-like"/>
    <property type="match status" value="1"/>
</dbReference>
<keyword evidence="4" id="KW-0288">FMN</keyword>
<name>A0ABX9KM16_9FUSO</name>
<reference evidence="7 8" key="1">
    <citation type="submission" date="2018-08" db="EMBL/GenBank/DDBJ databases">
        <title>Draft genome sequence of Psychrilyobacter sp. strain SD5 isolated from Black Sea water.</title>
        <authorList>
            <person name="Yadav S."/>
            <person name="Villanueva L."/>
            <person name="Damste J.S.S."/>
        </authorList>
    </citation>
    <scope>NUCLEOTIDE SEQUENCE [LARGE SCALE GENOMIC DNA]</scope>
    <source>
        <strain evidence="7 8">SD5</strain>
    </source>
</reference>
<organism evidence="7 8">
    <name type="scientific">Psychrilyobacter piezotolerans</name>
    <dbReference type="NCBI Taxonomy" id="2293438"/>
    <lineage>
        <taxon>Bacteria</taxon>
        <taxon>Fusobacteriati</taxon>
        <taxon>Fusobacteriota</taxon>
        <taxon>Fusobacteriia</taxon>
        <taxon>Fusobacteriales</taxon>
        <taxon>Fusobacteriaceae</taxon>
        <taxon>Psychrilyobacter</taxon>
    </lineage>
</organism>
<evidence type="ECO:0000313" key="8">
    <source>
        <dbReference type="Proteomes" id="UP000263486"/>
    </source>
</evidence>
<evidence type="ECO:0000256" key="1">
    <source>
        <dbReference type="ARBA" id="ARBA00001917"/>
    </source>
</evidence>
<protein>
    <submittedName>
        <fullName evidence="7">Nitroreductase</fullName>
    </submittedName>
</protein>
<dbReference type="EMBL" id="QUAJ01000001">
    <property type="protein sequence ID" value="REI43153.1"/>
    <property type="molecule type" value="Genomic_DNA"/>
</dbReference>
<evidence type="ECO:0000256" key="2">
    <source>
        <dbReference type="ARBA" id="ARBA00007118"/>
    </source>
</evidence>
<evidence type="ECO:0000256" key="5">
    <source>
        <dbReference type="ARBA" id="ARBA00023002"/>
    </source>
</evidence>
<dbReference type="PANTHER" id="PTHR43673">
    <property type="entry name" value="NAD(P)H NITROREDUCTASE YDGI-RELATED"/>
    <property type="match status" value="1"/>
</dbReference>
<sequence length="174" mass="20216">MDFLELAKKRYSVRKFSNQKIEKEKINLILEAGRIAPTAVNYQPQRILLLESDESLKKLKECTKYHFDAPLAMLICYDNTISWKRSFDNKDMGEVDATIVATQMMLEITNLNLGTTWVGHFDPKKIIDTFSLPENIIPVALFPVGYPDEKSIPHRFHDQRFEISKSVIYNSFKK</sequence>
<comment type="cofactor">
    <cofactor evidence="1">
        <name>FMN</name>
        <dbReference type="ChEBI" id="CHEBI:58210"/>
    </cofactor>
</comment>
<evidence type="ECO:0000256" key="3">
    <source>
        <dbReference type="ARBA" id="ARBA00022630"/>
    </source>
</evidence>
<feature type="domain" description="Nitroreductase" evidence="6">
    <location>
        <begin position="78"/>
        <end position="146"/>
    </location>
</feature>
<evidence type="ECO:0000256" key="4">
    <source>
        <dbReference type="ARBA" id="ARBA00022643"/>
    </source>
</evidence>
<evidence type="ECO:0000313" key="7">
    <source>
        <dbReference type="EMBL" id="REI43153.1"/>
    </source>
</evidence>